<dbReference type="GO" id="GO:0033573">
    <property type="term" value="C:high-affinity iron permease complex"/>
    <property type="evidence" value="ECO:0007669"/>
    <property type="project" value="InterPro"/>
</dbReference>
<keyword evidence="5 6" id="KW-0472">Membrane</keyword>
<comment type="similarity">
    <text evidence="2">Belongs to the oxidase-dependent Fe transporter (OFeT) (TC 9.A.10.1) family.</text>
</comment>
<evidence type="ECO:0000256" key="6">
    <source>
        <dbReference type="SAM" id="Phobius"/>
    </source>
</evidence>
<keyword evidence="7" id="KW-0732">Signal</keyword>
<dbReference type="AlphaFoldDB" id="A0A1M4ZM51"/>
<name>A0A1M4ZM51_9FIRM</name>
<keyword evidence="4 6" id="KW-1133">Transmembrane helix</keyword>
<dbReference type="GO" id="GO:0015093">
    <property type="term" value="F:ferrous iron transmembrane transporter activity"/>
    <property type="evidence" value="ECO:0007669"/>
    <property type="project" value="TreeGrafter"/>
</dbReference>
<feature type="transmembrane region" description="Helical" evidence="6">
    <location>
        <begin position="321"/>
        <end position="341"/>
    </location>
</feature>
<accession>A0A1M4ZM51</accession>
<gene>
    <name evidence="8" type="ORF">SAMN02745190_02065</name>
</gene>
<feature type="transmembrane region" description="Helical" evidence="6">
    <location>
        <begin position="139"/>
        <end position="164"/>
    </location>
</feature>
<dbReference type="OrthoDB" id="8215804at2"/>
<dbReference type="RefSeq" id="WP_072936185.1">
    <property type="nucleotide sequence ID" value="NZ_FQUG01000008.1"/>
</dbReference>
<dbReference type="PANTHER" id="PTHR31632">
    <property type="entry name" value="IRON TRANSPORTER FTH1"/>
    <property type="match status" value="1"/>
</dbReference>
<dbReference type="EMBL" id="FQUG01000008">
    <property type="protein sequence ID" value="SHF18877.1"/>
    <property type="molecule type" value="Genomic_DNA"/>
</dbReference>
<protein>
    <submittedName>
        <fullName evidence="8">High-affinity iron transporter</fullName>
    </submittedName>
</protein>
<feature type="transmembrane region" description="Helical" evidence="6">
    <location>
        <begin position="373"/>
        <end position="389"/>
    </location>
</feature>
<evidence type="ECO:0000256" key="2">
    <source>
        <dbReference type="ARBA" id="ARBA00008333"/>
    </source>
</evidence>
<evidence type="ECO:0000256" key="4">
    <source>
        <dbReference type="ARBA" id="ARBA00022989"/>
    </source>
</evidence>
<feature type="transmembrane region" description="Helical" evidence="6">
    <location>
        <begin position="176"/>
        <end position="197"/>
    </location>
</feature>
<feature type="transmembrane region" description="Helical" evidence="6">
    <location>
        <begin position="257"/>
        <end position="278"/>
    </location>
</feature>
<reference evidence="8 9" key="1">
    <citation type="submission" date="2016-11" db="EMBL/GenBank/DDBJ databases">
        <authorList>
            <person name="Jaros S."/>
            <person name="Januszkiewicz K."/>
            <person name="Wedrychowicz H."/>
        </authorList>
    </citation>
    <scope>NUCLEOTIDE SEQUENCE [LARGE SCALE GENOMIC DNA]</scope>
    <source>
        <strain evidence="8 9">DSM 10502</strain>
    </source>
</reference>
<proteinExistence type="inferred from homology"/>
<evidence type="ECO:0000256" key="1">
    <source>
        <dbReference type="ARBA" id="ARBA00004141"/>
    </source>
</evidence>
<dbReference type="STRING" id="1123243.SAMN02745190_02065"/>
<feature type="signal peptide" evidence="7">
    <location>
        <begin position="1"/>
        <end position="25"/>
    </location>
</feature>
<feature type="chain" id="PRO_5012838514" evidence="7">
    <location>
        <begin position="26"/>
        <end position="403"/>
    </location>
</feature>
<evidence type="ECO:0000256" key="7">
    <source>
        <dbReference type="SAM" id="SignalP"/>
    </source>
</evidence>
<feature type="transmembrane region" description="Helical" evidence="6">
    <location>
        <begin position="290"/>
        <end position="309"/>
    </location>
</feature>
<evidence type="ECO:0000313" key="9">
    <source>
        <dbReference type="Proteomes" id="UP000184404"/>
    </source>
</evidence>
<dbReference type="PANTHER" id="PTHR31632:SF2">
    <property type="entry name" value="PLASMA MEMBRANE IRON PERMEASE"/>
    <property type="match status" value="1"/>
</dbReference>
<keyword evidence="9" id="KW-1185">Reference proteome</keyword>
<evidence type="ECO:0000256" key="5">
    <source>
        <dbReference type="ARBA" id="ARBA00023136"/>
    </source>
</evidence>
<comment type="subcellular location">
    <subcellularLocation>
        <location evidence="1">Membrane</location>
        <topology evidence="1">Multi-pass membrane protein</topology>
    </subcellularLocation>
</comment>
<dbReference type="Pfam" id="PF03239">
    <property type="entry name" value="FTR1"/>
    <property type="match status" value="1"/>
</dbReference>
<dbReference type="Proteomes" id="UP000184404">
    <property type="component" value="Unassembled WGS sequence"/>
</dbReference>
<feature type="transmembrane region" description="Helical" evidence="6">
    <location>
        <begin position="209"/>
        <end position="229"/>
    </location>
</feature>
<organism evidence="8 9">
    <name type="scientific">Schwartzia succinivorans DSM 10502</name>
    <dbReference type="NCBI Taxonomy" id="1123243"/>
    <lineage>
        <taxon>Bacteria</taxon>
        <taxon>Bacillati</taxon>
        <taxon>Bacillota</taxon>
        <taxon>Negativicutes</taxon>
        <taxon>Selenomonadales</taxon>
        <taxon>Selenomonadaceae</taxon>
        <taxon>Schwartzia</taxon>
    </lineage>
</organism>
<dbReference type="InterPro" id="IPR004923">
    <property type="entry name" value="FTR1/Fip1/EfeU"/>
</dbReference>
<keyword evidence="3 6" id="KW-0812">Transmembrane</keyword>
<sequence length="403" mass="43835">MKSVKNFLLAVFACVLMLAPSCADAAQTWEQIGEHIRVTLNEAVEIYRAGDVDLAKKTVNDAYYAIYEKDGLEMTIRRTISAKDVGMTEYYFNCMKRVMIDGGTPEAAKAEADKVMEMIDKDVALLMNKGTEQGGWASFWAAFLILIREGMEAILVLVAIIAYLSRAGRPEYLNTVYNWAIAAIAASFLSAYIFSTVLDSASSGAGREIIEGATALFAVVVLLATSAWMGSKADAAKWKSYIDGLVSKTISTGKMRALGLAAFLAVYREGAEVILFYQALFNNAFGDVDMIWFGFAAGCAVLAVLFFLIQHGALRIPLRPFFIITGTLMFLLAVSFTGSGIEELQEGGVVSMTRIEGFPTIDILGIYPTYETLIPQVLLIAGAVLWVLYNSRKTGATAEGQNC</sequence>
<evidence type="ECO:0000313" key="8">
    <source>
        <dbReference type="EMBL" id="SHF18877.1"/>
    </source>
</evidence>
<evidence type="ECO:0000256" key="3">
    <source>
        <dbReference type="ARBA" id="ARBA00022692"/>
    </source>
</evidence>